<accession>A0A6A6JE35</accession>
<feature type="domain" description="Nephrocystin 3-like N-terminal" evidence="3">
    <location>
        <begin position="323"/>
        <end position="511"/>
    </location>
</feature>
<dbReference type="PANTHER" id="PTHR10039:SF5">
    <property type="entry name" value="NACHT DOMAIN-CONTAINING PROTEIN"/>
    <property type="match status" value="1"/>
</dbReference>
<organism evidence="5 6">
    <name type="scientific">Westerdykella ornata</name>
    <dbReference type="NCBI Taxonomy" id="318751"/>
    <lineage>
        <taxon>Eukaryota</taxon>
        <taxon>Fungi</taxon>
        <taxon>Dikarya</taxon>
        <taxon>Ascomycota</taxon>
        <taxon>Pezizomycotina</taxon>
        <taxon>Dothideomycetes</taxon>
        <taxon>Pleosporomycetidae</taxon>
        <taxon>Pleosporales</taxon>
        <taxon>Sporormiaceae</taxon>
        <taxon>Westerdykella</taxon>
    </lineage>
</organism>
<name>A0A6A6JE35_WESOR</name>
<evidence type="ECO:0000256" key="2">
    <source>
        <dbReference type="SAM" id="MobiDB-lite"/>
    </source>
</evidence>
<dbReference type="Proteomes" id="UP000800097">
    <property type="component" value="Unassembled WGS sequence"/>
</dbReference>
<proteinExistence type="predicted"/>
<evidence type="ECO:0000313" key="6">
    <source>
        <dbReference type="Proteomes" id="UP000800097"/>
    </source>
</evidence>
<gene>
    <name evidence="5" type="ORF">EI97DRAFT_468667</name>
</gene>
<dbReference type="RefSeq" id="XP_033652013.1">
    <property type="nucleotide sequence ID" value="XM_033801665.1"/>
</dbReference>
<feature type="region of interest" description="Disordered" evidence="2">
    <location>
        <begin position="47"/>
        <end position="71"/>
    </location>
</feature>
<feature type="domain" description="DUF7791" evidence="4">
    <location>
        <begin position="630"/>
        <end position="767"/>
    </location>
</feature>
<dbReference type="AlphaFoldDB" id="A0A6A6JE35"/>
<sequence length="1076" mass="122093">MAFQLPTAYSGPPKTSKNSIFAANLPSRKSACVSRSSKAATIRYTSRDHRNYSQRRDQEASEGALVEERKRGQQDLEDAKGLYGGSQETIKALSKEFVDFTVRVILQGREIKKDGASVHVVAIVKRTEELKSWIEFLKVPIDRRDAALKAEYEALDSVVTGCTEVADEIVKLLDKNRPYNGRTYNIEELTQTLKYHRHELSLHLLALMNAKHDLQSSHLDDRLNDLNKTQSRIVEILNFTQSRSNATKHVSGELVRERAPLKQEEIAPRRNIERVITFRESRDSTDETVSNHQVSTLSKVVLGSLYFRMMRMRVEATSEAHSGTFSWIFQPPKDGKWSDFARWLRQGNGVYWITGKPGSDKSTPMKHILQDPKRDELLNEWKGRDALVKVEFFFWASGTTIQKSLEGLLRALLYSLLEQCADMILSAFPSVCKEIMAGSQWGGLGLPPRSSELTLAELDMAIRLLVEKSKRLKFCLFIDGLDEYSGAQDKIIQTFQKLASHPHVKIIISSRPCVIFQDAFHNKPRLRVQDLTYADIEKYISDSLSSSRGLQEMKRINAELDTTLVQAVCQKSQGVFLWVILAVRSLLDGLMNGDKVSMLHDRIEQLPSDLQEMYTGMFDATSPSMRAATARTMLLIMRNQEVPKAEPVTLLKLALVEELEMTKEKIISHPVQTIPESHRRSLCQTMTRRINGRTKGLLEVYGTNDAALRGSSPSKGYVGFFHRTAIDFFRDSAMWNKLIMLAGSTFDADITLLLACLCEMKILPPKDSSTMDADHIVNGMTQCLVYASFIEDRHLRAFPSVLDEVEQTMKTHWHWQREKSKQAESFWDVFLMLSQFEPISSVSSWYRPYLGHSFLFLAISRNCVLYAAEKASLHDEVSEELRALMVITIISDNFMPYLPVSNEAKWDRMDESSIIVAITKVLETDRRAPKPMDLGSCWRDYLSLVDGHAQSSVLRPPRYVNGVLQILGLFLESGVDPDIMVTSYPGYDNLKVPSVSKSAQTIVANFLAAVKSAMNGALDHDPQAENDFDTMCEKIQFLLNTASRDPRPDPSKPSEMANPPKPRKRFTRLRKFLHFF</sequence>
<dbReference type="EMBL" id="ML986502">
    <property type="protein sequence ID" value="KAF2274474.1"/>
    <property type="molecule type" value="Genomic_DNA"/>
</dbReference>
<dbReference type="SUPFAM" id="SSF52540">
    <property type="entry name" value="P-loop containing nucleoside triphosphate hydrolases"/>
    <property type="match status" value="1"/>
</dbReference>
<protein>
    <recommendedName>
        <fullName evidence="7">NACHT domain-containing protein</fullName>
    </recommendedName>
</protein>
<evidence type="ECO:0000259" key="3">
    <source>
        <dbReference type="Pfam" id="PF24883"/>
    </source>
</evidence>
<dbReference type="Pfam" id="PF24883">
    <property type="entry name" value="NPHP3_N"/>
    <property type="match status" value="1"/>
</dbReference>
<dbReference type="OrthoDB" id="443402at2759"/>
<evidence type="ECO:0008006" key="7">
    <source>
        <dbReference type="Google" id="ProtNLM"/>
    </source>
</evidence>
<feature type="region of interest" description="Disordered" evidence="2">
    <location>
        <begin position="1"/>
        <end position="22"/>
    </location>
</feature>
<feature type="region of interest" description="Disordered" evidence="2">
    <location>
        <begin position="1042"/>
        <end position="1063"/>
    </location>
</feature>
<keyword evidence="6" id="KW-1185">Reference proteome</keyword>
<dbReference type="InterPro" id="IPR056884">
    <property type="entry name" value="NPHP3-like_N"/>
</dbReference>
<dbReference type="Pfam" id="PF25053">
    <property type="entry name" value="DUF7791"/>
    <property type="match status" value="1"/>
</dbReference>
<evidence type="ECO:0000259" key="4">
    <source>
        <dbReference type="Pfam" id="PF25053"/>
    </source>
</evidence>
<dbReference type="InterPro" id="IPR056693">
    <property type="entry name" value="DUF7791"/>
</dbReference>
<evidence type="ECO:0000256" key="1">
    <source>
        <dbReference type="ARBA" id="ARBA00022737"/>
    </source>
</evidence>
<evidence type="ECO:0000313" key="5">
    <source>
        <dbReference type="EMBL" id="KAF2274474.1"/>
    </source>
</evidence>
<dbReference type="InterPro" id="IPR027417">
    <property type="entry name" value="P-loop_NTPase"/>
</dbReference>
<keyword evidence="1" id="KW-0677">Repeat</keyword>
<feature type="compositionally biased region" description="Basic and acidic residues" evidence="2">
    <location>
        <begin position="47"/>
        <end position="59"/>
    </location>
</feature>
<dbReference type="GeneID" id="54554840"/>
<dbReference type="PANTHER" id="PTHR10039">
    <property type="entry name" value="AMELOGENIN"/>
    <property type="match status" value="1"/>
</dbReference>
<dbReference type="Gene3D" id="3.40.50.300">
    <property type="entry name" value="P-loop containing nucleotide triphosphate hydrolases"/>
    <property type="match status" value="1"/>
</dbReference>
<reference evidence="5" key="1">
    <citation type="journal article" date="2020" name="Stud. Mycol.">
        <title>101 Dothideomycetes genomes: a test case for predicting lifestyles and emergence of pathogens.</title>
        <authorList>
            <person name="Haridas S."/>
            <person name="Albert R."/>
            <person name="Binder M."/>
            <person name="Bloem J."/>
            <person name="Labutti K."/>
            <person name="Salamov A."/>
            <person name="Andreopoulos B."/>
            <person name="Baker S."/>
            <person name="Barry K."/>
            <person name="Bills G."/>
            <person name="Bluhm B."/>
            <person name="Cannon C."/>
            <person name="Castanera R."/>
            <person name="Culley D."/>
            <person name="Daum C."/>
            <person name="Ezra D."/>
            <person name="Gonzalez J."/>
            <person name="Henrissat B."/>
            <person name="Kuo A."/>
            <person name="Liang C."/>
            <person name="Lipzen A."/>
            <person name="Lutzoni F."/>
            <person name="Magnuson J."/>
            <person name="Mondo S."/>
            <person name="Nolan M."/>
            <person name="Ohm R."/>
            <person name="Pangilinan J."/>
            <person name="Park H.-J."/>
            <person name="Ramirez L."/>
            <person name="Alfaro M."/>
            <person name="Sun H."/>
            <person name="Tritt A."/>
            <person name="Yoshinaga Y."/>
            <person name="Zwiers L.-H."/>
            <person name="Turgeon B."/>
            <person name="Goodwin S."/>
            <person name="Spatafora J."/>
            <person name="Crous P."/>
            <person name="Grigoriev I."/>
        </authorList>
    </citation>
    <scope>NUCLEOTIDE SEQUENCE</scope>
    <source>
        <strain evidence="5">CBS 379.55</strain>
    </source>
</reference>